<reference evidence="13" key="1">
    <citation type="submission" date="2017-11" db="EMBL/GenBank/DDBJ databases">
        <authorList>
            <person name="Watanabe M."/>
            <person name="Kojima H."/>
        </authorList>
    </citation>
    <scope>NUCLEOTIDE SEQUENCE [LARGE SCALE GENOMIC DNA]</scope>
    <source>
        <strain evidence="13">Tokyo 01</strain>
    </source>
</reference>
<dbReference type="NCBIfam" id="TIGR01766">
    <property type="entry name" value="IS200/IS605 family accessory protein TnpB-like domain"/>
    <property type="match status" value="1"/>
</dbReference>
<dbReference type="OrthoDB" id="5321019at2"/>
<dbReference type="NCBIfam" id="NF040570">
    <property type="entry name" value="guided_TnpB"/>
    <property type="match status" value="1"/>
</dbReference>
<dbReference type="Pfam" id="PF12323">
    <property type="entry name" value="HTH_OrfB_IS605"/>
    <property type="match status" value="1"/>
</dbReference>
<keyword evidence="7" id="KW-0233">DNA recombination</keyword>
<evidence type="ECO:0000256" key="8">
    <source>
        <dbReference type="SAM" id="MobiDB-lite"/>
    </source>
</evidence>
<dbReference type="Pfam" id="PF07282">
    <property type="entry name" value="Cas12f1-like_TNB"/>
    <property type="match status" value="1"/>
</dbReference>
<protein>
    <submittedName>
        <fullName evidence="12">Transposase</fullName>
    </submittedName>
</protein>
<dbReference type="GO" id="GO:0006310">
    <property type="term" value="P:DNA recombination"/>
    <property type="evidence" value="ECO:0007669"/>
    <property type="project" value="UniProtKB-KW"/>
</dbReference>
<feature type="region of interest" description="Disordered" evidence="8">
    <location>
        <begin position="90"/>
        <end position="131"/>
    </location>
</feature>
<evidence type="ECO:0000259" key="11">
    <source>
        <dbReference type="Pfam" id="PF12323"/>
    </source>
</evidence>
<feature type="domain" description="Cas12f1-like TNB" evidence="10">
    <location>
        <begin position="303"/>
        <end position="372"/>
    </location>
</feature>
<dbReference type="GO" id="GO:0046872">
    <property type="term" value="F:metal ion binding"/>
    <property type="evidence" value="ECO:0007669"/>
    <property type="project" value="UniProtKB-KW"/>
</dbReference>
<evidence type="ECO:0000313" key="13">
    <source>
        <dbReference type="Proteomes" id="UP000288096"/>
    </source>
</evidence>
<dbReference type="PANTHER" id="PTHR30405:SF25">
    <property type="entry name" value="RNA-GUIDED DNA ENDONUCLEASE INSQ-RELATED"/>
    <property type="match status" value="1"/>
</dbReference>
<dbReference type="EMBL" id="BEXT01000001">
    <property type="protein sequence ID" value="GBC61148.1"/>
    <property type="molecule type" value="Genomic_DNA"/>
</dbReference>
<evidence type="ECO:0000256" key="6">
    <source>
        <dbReference type="ARBA" id="ARBA00023125"/>
    </source>
</evidence>
<gene>
    <name evidence="12" type="ORF">DENIS_2108</name>
</gene>
<dbReference type="InterPro" id="IPR051399">
    <property type="entry name" value="RNA-guided_DNA_endo/Transpos"/>
</dbReference>
<evidence type="ECO:0000259" key="10">
    <source>
        <dbReference type="Pfam" id="PF07282"/>
    </source>
</evidence>
<organism evidence="12 13">
    <name type="scientific">Desulfonema ishimotonii</name>
    <dbReference type="NCBI Taxonomy" id="45657"/>
    <lineage>
        <taxon>Bacteria</taxon>
        <taxon>Pseudomonadati</taxon>
        <taxon>Thermodesulfobacteriota</taxon>
        <taxon>Desulfobacteria</taxon>
        <taxon>Desulfobacterales</taxon>
        <taxon>Desulfococcaceae</taxon>
        <taxon>Desulfonema</taxon>
    </lineage>
</organism>
<keyword evidence="6" id="KW-0238">DNA-binding</keyword>
<evidence type="ECO:0000256" key="3">
    <source>
        <dbReference type="ARBA" id="ARBA00022578"/>
    </source>
</evidence>
<feature type="domain" description="Transposase putative helix-turn-helix" evidence="11">
    <location>
        <begin position="1"/>
        <end position="44"/>
    </location>
</feature>
<dbReference type="GO" id="GO:0032196">
    <property type="term" value="P:transposition"/>
    <property type="evidence" value="ECO:0007669"/>
    <property type="project" value="UniProtKB-KW"/>
</dbReference>
<reference evidence="13" key="2">
    <citation type="submission" date="2019-01" db="EMBL/GenBank/DDBJ databases">
        <title>Genome sequence of Desulfonema ishimotonii strain Tokyo 01.</title>
        <authorList>
            <person name="Fukui M."/>
        </authorList>
    </citation>
    <scope>NUCLEOTIDE SEQUENCE [LARGE SCALE GENOMIC DNA]</scope>
    <source>
        <strain evidence="13">Tokyo 01</strain>
    </source>
</reference>
<keyword evidence="5" id="KW-0862">Zinc</keyword>
<sequence>MLKVHKVKLNPDSEQKIYFAKACGVARVAYNWALSEWQNQYEEGCKPSEAALRRQLNAIKADKFPWMAEVTKCAPQQAVKNLGTAYKNAFHRKKTGQKTGSEKNPYGFPRPKKKYVNDSFRADNGPPRKGADAVLIDDKKIKLAKIGWISMGESLRFEGQIRSVTVSRQADKWFAAVSVETADISHARKDNKSCGIDLGINSLVTLSDGSKACGAKSLKKLLKKKKRLQRELCRRKKGSKNREKTRVKLARLEAIISNIRNDAIHKITTDIVLNHSIIAMEDLNVKGMMKNHKLARHIADQSFGEFRRQITYKADWYGSKVIFVDRFFPSSQKCNVCGNLRKNIKLSDRIYRCSNPDCKHVEDRDVNAAKNIKNEALAA</sequence>
<dbReference type="InterPro" id="IPR010095">
    <property type="entry name" value="Cas12f1-like_TNB"/>
</dbReference>
<evidence type="ECO:0000256" key="4">
    <source>
        <dbReference type="ARBA" id="ARBA00022723"/>
    </source>
</evidence>
<evidence type="ECO:0000313" key="12">
    <source>
        <dbReference type="EMBL" id="GBC61148.1"/>
    </source>
</evidence>
<keyword evidence="4" id="KW-0479">Metal-binding</keyword>
<accession>A0A401FW04</accession>
<feature type="domain" description="Probable transposase IS891/IS1136/IS1341" evidence="9">
    <location>
        <begin position="177"/>
        <end position="291"/>
    </location>
</feature>
<dbReference type="Proteomes" id="UP000288096">
    <property type="component" value="Unassembled WGS sequence"/>
</dbReference>
<comment type="caution">
    <text evidence="12">The sequence shown here is derived from an EMBL/GenBank/DDBJ whole genome shotgun (WGS) entry which is preliminary data.</text>
</comment>
<dbReference type="AlphaFoldDB" id="A0A401FW04"/>
<evidence type="ECO:0000259" key="9">
    <source>
        <dbReference type="Pfam" id="PF01385"/>
    </source>
</evidence>
<dbReference type="GO" id="GO:0003677">
    <property type="term" value="F:DNA binding"/>
    <property type="evidence" value="ECO:0007669"/>
    <property type="project" value="UniProtKB-KW"/>
</dbReference>
<comment type="similarity">
    <text evidence="1">In the C-terminal section; belongs to the transposase 35 family.</text>
</comment>
<dbReference type="RefSeq" id="WP_124328474.1">
    <property type="nucleotide sequence ID" value="NZ_BEXT01000001.1"/>
</dbReference>
<comment type="similarity">
    <text evidence="2">In the N-terminal section; belongs to the transposase 2 family.</text>
</comment>
<evidence type="ECO:0000256" key="5">
    <source>
        <dbReference type="ARBA" id="ARBA00022833"/>
    </source>
</evidence>
<evidence type="ECO:0000256" key="2">
    <source>
        <dbReference type="ARBA" id="ARBA00011044"/>
    </source>
</evidence>
<keyword evidence="13" id="KW-1185">Reference proteome</keyword>
<name>A0A401FW04_9BACT</name>
<dbReference type="InterPro" id="IPR021027">
    <property type="entry name" value="Transposase_put_HTH"/>
</dbReference>
<keyword evidence="3" id="KW-0815">Transposition</keyword>
<dbReference type="InterPro" id="IPR001959">
    <property type="entry name" value="Transposase"/>
</dbReference>
<evidence type="ECO:0000256" key="7">
    <source>
        <dbReference type="ARBA" id="ARBA00023172"/>
    </source>
</evidence>
<dbReference type="Pfam" id="PF01385">
    <property type="entry name" value="OrfB_IS605"/>
    <property type="match status" value="1"/>
</dbReference>
<evidence type="ECO:0000256" key="1">
    <source>
        <dbReference type="ARBA" id="ARBA00008761"/>
    </source>
</evidence>
<dbReference type="PANTHER" id="PTHR30405">
    <property type="entry name" value="TRANSPOSASE"/>
    <property type="match status" value="1"/>
</dbReference>
<proteinExistence type="inferred from homology"/>